<reference evidence="2 3" key="1">
    <citation type="submission" date="2024-04" db="EMBL/GenBank/DDBJ databases">
        <title>Genome sequencing and metabolic network reconstruction of aminoacids and betaine degradation by Anoxynatronum sibiricum.</title>
        <authorList>
            <person name="Detkova E.N."/>
            <person name="Boltjanskaja Y.V."/>
            <person name="Mardanov A.V."/>
            <person name="Kevbrin V."/>
        </authorList>
    </citation>
    <scope>NUCLEOTIDE SEQUENCE [LARGE SCALE GENOMIC DNA]</scope>
    <source>
        <strain evidence="2 3">Z-7981</strain>
    </source>
</reference>
<evidence type="ECO:0000313" key="3">
    <source>
        <dbReference type="Proteomes" id="UP001407405"/>
    </source>
</evidence>
<name>A0ABU9VT74_9CLOT</name>
<comment type="caution">
    <text evidence="2">The sequence shown here is derived from an EMBL/GenBank/DDBJ whole genome shotgun (WGS) entry which is preliminary data.</text>
</comment>
<dbReference type="RefSeq" id="WP_343185680.1">
    <property type="nucleotide sequence ID" value="NZ_JBCITM010000006.1"/>
</dbReference>
<proteinExistence type="predicted"/>
<evidence type="ECO:0008006" key="4">
    <source>
        <dbReference type="Google" id="ProtNLM"/>
    </source>
</evidence>
<keyword evidence="3" id="KW-1185">Reference proteome</keyword>
<evidence type="ECO:0000256" key="1">
    <source>
        <dbReference type="SAM" id="MobiDB-lite"/>
    </source>
</evidence>
<organism evidence="2 3">
    <name type="scientific">Anoxynatronum sibiricum</name>
    <dbReference type="NCBI Taxonomy" id="210623"/>
    <lineage>
        <taxon>Bacteria</taxon>
        <taxon>Bacillati</taxon>
        <taxon>Bacillota</taxon>
        <taxon>Clostridia</taxon>
        <taxon>Eubacteriales</taxon>
        <taxon>Clostridiaceae</taxon>
        <taxon>Anoxynatronum</taxon>
    </lineage>
</organism>
<feature type="region of interest" description="Disordered" evidence="1">
    <location>
        <begin position="25"/>
        <end position="53"/>
    </location>
</feature>
<accession>A0ABU9VT74</accession>
<gene>
    <name evidence="2" type="ORF">AAIG11_07740</name>
</gene>
<dbReference type="EMBL" id="JBCITM010000006">
    <property type="protein sequence ID" value="MEN1760359.1"/>
    <property type="molecule type" value="Genomic_DNA"/>
</dbReference>
<dbReference type="Proteomes" id="UP001407405">
    <property type="component" value="Unassembled WGS sequence"/>
</dbReference>
<protein>
    <recommendedName>
        <fullName evidence="4">Lipoprotein</fullName>
    </recommendedName>
</protein>
<sequence length="204" mass="22984">MKKMIFIAMVWVILIIAVGCTNAPEPPPDHLQEEGQQPEVEASFQEEASQRSISDDGILHFSEGSVVLLAYEDEMNLEEILGTPLVEEIVILENADTFTGSHEKTLAYEDTRLVLFSPAQDGRRFYLINIETENHRVTTNRGISPGSTLDDLMLAYPEVTRSLDGTSGIDGRYELVLPDNPYTYLFFYIEEGKVVKLQLIHEFA</sequence>
<evidence type="ECO:0000313" key="2">
    <source>
        <dbReference type="EMBL" id="MEN1760359.1"/>
    </source>
</evidence>
<dbReference type="PROSITE" id="PS51257">
    <property type="entry name" value="PROKAR_LIPOPROTEIN"/>
    <property type="match status" value="1"/>
</dbReference>